<evidence type="ECO:0000313" key="7">
    <source>
        <dbReference type="EMBL" id="OJD15691.1"/>
    </source>
</evidence>
<gene>
    <name evidence="7" type="ORF">AJ78_04067</name>
</gene>
<feature type="domain" description="Zn(2)-C6 fungal-type" evidence="6">
    <location>
        <begin position="9"/>
        <end position="49"/>
    </location>
</feature>
<dbReference type="VEuPathDB" id="FungiDB:AJ78_04067"/>
<feature type="region of interest" description="Disordered" evidence="5">
    <location>
        <begin position="58"/>
        <end position="122"/>
    </location>
</feature>
<keyword evidence="1" id="KW-0805">Transcription regulation</keyword>
<dbReference type="SMART" id="SM00066">
    <property type="entry name" value="GAL4"/>
    <property type="match status" value="1"/>
</dbReference>
<accession>A0A1J9Q648</accession>
<sequence length="559" mass="61572">MDQPRQRLACDRCHALKLRCRRTSTNPPDITSTTLDCDRCLKAGALCVYSPQAPLGRPLGSTTSQPLPSAASSGGAANNKRPASRSLSSPPRDEEPNRRPRTRMRLPYSDANSDTNSNHNTTIATTLSTSHSTWDPSMPLMNDILSDEFFSNLMHADTDVWANAPALPGSRQPSMTVHQRELTSGAIQSPLSSHCSLVHDLSVTPDRPYRLHNHSPNHHHHQHQQQQQGRRIDPMPPAKHAPGILVDKCAAGSVAIKQEPILDDTADPVQDVLSRLSSLAVSIHSHSLNVYNRLRLLRTRLDHRSSLEDSMPMQQSSTLEAVAAANDCLSIQALIRMNHSLRDAIRQMKRAETGHGESLPLAGSPSFADGSIANSGRTVASIPQIPYTSVSSDSGMSREQRDILNDPNNSLGPPNSCRLALSLALNCYVEILDIYTMTFNMISAVISHHQSALPINTTATTSTPGSDCMLNTSFSIFTATQITTRLLDKIKGDMRDAWEQYRSRVLMRHCEEGMEPQQQSSKPNPAIQMSFRLSWEKEAVIARLVKEIDHCLSTMMDLT</sequence>
<dbReference type="OrthoDB" id="4173234at2759"/>
<keyword evidence="4" id="KW-0539">Nucleus</keyword>
<dbReference type="GO" id="GO:0003677">
    <property type="term" value="F:DNA binding"/>
    <property type="evidence" value="ECO:0007669"/>
    <property type="project" value="UniProtKB-KW"/>
</dbReference>
<dbReference type="CDD" id="cd00067">
    <property type="entry name" value="GAL4"/>
    <property type="match status" value="1"/>
</dbReference>
<feature type="region of interest" description="Disordered" evidence="5">
    <location>
        <begin position="206"/>
        <end position="240"/>
    </location>
</feature>
<feature type="compositionally biased region" description="Basic residues" evidence="5">
    <location>
        <begin position="210"/>
        <end position="223"/>
    </location>
</feature>
<dbReference type="SUPFAM" id="SSF57701">
    <property type="entry name" value="Zn2/Cys6 DNA-binding domain"/>
    <property type="match status" value="1"/>
</dbReference>
<dbReference type="Gene3D" id="4.10.240.10">
    <property type="entry name" value="Zn(2)-C6 fungal-type DNA-binding domain"/>
    <property type="match status" value="1"/>
</dbReference>
<protein>
    <recommendedName>
        <fullName evidence="6">Zn(2)-C6 fungal-type domain-containing protein</fullName>
    </recommendedName>
</protein>
<feature type="region of interest" description="Disordered" evidence="5">
    <location>
        <begin position="389"/>
        <end position="409"/>
    </location>
</feature>
<keyword evidence="2" id="KW-0238">DNA-binding</keyword>
<feature type="compositionally biased region" description="Polar residues" evidence="5">
    <location>
        <begin position="110"/>
        <end position="122"/>
    </location>
</feature>
<dbReference type="GO" id="GO:0008270">
    <property type="term" value="F:zinc ion binding"/>
    <property type="evidence" value="ECO:0007669"/>
    <property type="project" value="InterPro"/>
</dbReference>
<dbReference type="InterPro" id="IPR001138">
    <property type="entry name" value="Zn2Cys6_DnaBD"/>
</dbReference>
<keyword evidence="3" id="KW-0804">Transcription</keyword>
<keyword evidence="8" id="KW-1185">Reference proteome</keyword>
<dbReference type="InterPro" id="IPR036864">
    <property type="entry name" value="Zn2-C6_fun-type_DNA-bd_sf"/>
</dbReference>
<evidence type="ECO:0000256" key="2">
    <source>
        <dbReference type="ARBA" id="ARBA00023125"/>
    </source>
</evidence>
<dbReference type="PROSITE" id="PS50048">
    <property type="entry name" value="ZN2_CY6_FUNGAL_2"/>
    <property type="match status" value="1"/>
</dbReference>
<reference evidence="7 8" key="1">
    <citation type="submission" date="2015-07" db="EMBL/GenBank/DDBJ databases">
        <title>Emmonsia species relationships and genome sequence.</title>
        <authorList>
            <consortium name="The Broad Institute Genomics Platform"/>
            <person name="Cuomo C.A."/>
            <person name="Munoz J.F."/>
            <person name="Imamovic A."/>
            <person name="Priest M.E."/>
            <person name="Young S."/>
            <person name="Clay O.K."/>
            <person name="McEwen J.G."/>
        </authorList>
    </citation>
    <scope>NUCLEOTIDE SEQUENCE [LARGE SCALE GENOMIC DNA]</scope>
    <source>
        <strain evidence="7 8">UAMH 9510</strain>
    </source>
</reference>
<dbReference type="GO" id="GO:0000981">
    <property type="term" value="F:DNA-binding transcription factor activity, RNA polymerase II-specific"/>
    <property type="evidence" value="ECO:0007669"/>
    <property type="project" value="InterPro"/>
</dbReference>
<name>A0A1J9Q648_9EURO</name>
<evidence type="ECO:0000256" key="4">
    <source>
        <dbReference type="ARBA" id="ARBA00023242"/>
    </source>
</evidence>
<dbReference type="EMBL" id="LGRN01000142">
    <property type="protein sequence ID" value="OJD15691.1"/>
    <property type="molecule type" value="Genomic_DNA"/>
</dbReference>
<dbReference type="AlphaFoldDB" id="A0A1J9Q648"/>
<dbReference type="Pfam" id="PF00172">
    <property type="entry name" value="Zn_clus"/>
    <property type="match status" value="1"/>
</dbReference>
<evidence type="ECO:0000313" key="8">
    <source>
        <dbReference type="Proteomes" id="UP000182235"/>
    </source>
</evidence>
<dbReference type="STRING" id="1447872.A0A1J9Q648"/>
<evidence type="ECO:0000259" key="6">
    <source>
        <dbReference type="PROSITE" id="PS50048"/>
    </source>
</evidence>
<evidence type="ECO:0000256" key="3">
    <source>
        <dbReference type="ARBA" id="ARBA00023163"/>
    </source>
</evidence>
<proteinExistence type="predicted"/>
<evidence type="ECO:0000256" key="1">
    <source>
        <dbReference type="ARBA" id="ARBA00023015"/>
    </source>
</evidence>
<evidence type="ECO:0000256" key="5">
    <source>
        <dbReference type="SAM" id="MobiDB-lite"/>
    </source>
</evidence>
<dbReference type="Proteomes" id="UP000182235">
    <property type="component" value="Unassembled WGS sequence"/>
</dbReference>
<organism evidence="7 8">
    <name type="scientific">Emergomyces pasteurianus Ep9510</name>
    <dbReference type="NCBI Taxonomy" id="1447872"/>
    <lineage>
        <taxon>Eukaryota</taxon>
        <taxon>Fungi</taxon>
        <taxon>Dikarya</taxon>
        <taxon>Ascomycota</taxon>
        <taxon>Pezizomycotina</taxon>
        <taxon>Eurotiomycetes</taxon>
        <taxon>Eurotiomycetidae</taxon>
        <taxon>Onygenales</taxon>
        <taxon>Ajellomycetaceae</taxon>
        <taxon>Emergomyces</taxon>
    </lineage>
</organism>
<comment type="caution">
    <text evidence="7">The sequence shown here is derived from an EMBL/GenBank/DDBJ whole genome shotgun (WGS) entry which is preliminary data.</text>
</comment>